<proteinExistence type="predicted"/>
<organism evidence="1 2">
    <name type="scientific">Scortum barcoo</name>
    <name type="common">barcoo grunter</name>
    <dbReference type="NCBI Taxonomy" id="214431"/>
    <lineage>
        <taxon>Eukaryota</taxon>
        <taxon>Metazoa</taxon>
        <taxon>Chordata</taxon>
        <taxon>Craniata</taxon>
        <taxon>Vertebrata</taxon>
        <taxon>Euteleostomi</taxon>
        <taxon>Actinopterygii</taxon>
        <taxon>Neopterygii</taxon>
        <taxon>Teleostei</taxon>
        <taxon>Neoteleostei</taxon>
        <taxon>Acanthomorphata</taxon>
        <taxon>Eupercaria</taxon>
        <taxon>Centrarchiformes</taxon>
        <taxon>Terapontoidei</taxon>
        <taxon>Terapontidae</taxon>
        <taxon>Scortum</taxon>
    </lineage>
</organism>
<accession>A0ACB8VWW3</accession>
<comment type="caution">
    <text evidence="1">The sequence shown here is derived from an EMBL/GenBank/DDBJ whole genome shotgun (WGS) entry which is preliminary data.</text>
</comment>
<protein>
    <submittedName>
        <fullName evidence="1">Uncharacterized protein</fullName>
    </submittedName>
</protein>
<name>A0ACB8VWW3_9TELE</name>
<keyword evidence="2" id="KW-1185">Reference proteome</keyword>
<evidence type="ECO:0000313" key="1">
    <source>
        <dbReference type="EMBL" id="KAI3359961.1"/>
    </source>
</evidence>
<feature type="non-terminal residue" evidence="1">
    <location>
        <position position="1116"/>
    </location>
</feature>
<dbReference type="Proteomes" id="UP000831701">
    <property type="component" value="Chromosome 17"/>
</dbReference>
<dbReference type="EMBL" id="CM041547">
    <property type="protein sequence ID" value="KAI3359961.1"/>
    <property type="molecule type" value="Genomic_DNA"/>
</dbReference>
<sequence length="1116" mass="124422">MSDSISLTDLLDLSIGTPHRGAVNFSALHALLQAVLGQLGMRDTKTRWRDSSVDAPVGLPAQEQDRHADELQPGAELQERASSCSPSGPPAGDPWRLWSRIQSCEDGVSKAMSLLQELHEQKLSLREETKELCDQQKVRRTNTSISERLSRVQTVNAVETCCHRVDILDDTVRSLRNTVQRYPDPEELSQFVTWDVLQSSLLSERENLQKMLEANRLNPARLPSPHPAAVSPGSPSVSEQISALWEDPLPQKSSGSEHYAEMEEALRNISKLEERVSRLEAQLEARLEAQLTALEDGKVEQSQLDHLREFVTNKVSQDASSDLTEQLKQQRALIDSLMSDQEKMDTLEEMFMSLSSPDRETSSEAASGTVDSDRELRPQILFLSGKVEETLILVCRLRPLCERRVQFAAFTFVRTVVCRKLVQKLEEDVKQLKAKQASTAERAADRHLQDQLDDLRGMLEDMIVSLTSELSGGPWDKSDGRAHVKDRSAFTAGTVSVGRTLSRLFGHYERLQDTVNGLLQQQTGDTAGLLKDTEARNTSRASRFVDSEQFNSVELVNDVQSAILQLQAECEKLHETTRCLHEDNRQKQSHIEELYKTTEELEEKKADKQMVESEIKADKSALESKVSRLQFDSATEQLNAMFHELLNKVTGQEQDWHKVIDRLSTEMECKLNRIELDSVKKQLEGRWKNIHEKLQAQGAPEHEDAAGLRKQLVDRFHCLSCDRPVVKYSPGPHSVKLPSTPGFPSHKSIRPFTVYALEQFRQHFKSRKPGTNRLNFEAASWRRDQLQRRHAAMCWQIENMQRRLKRCDGPGSCIAADGPVQNQLGVQQRDAEVFSVSFSFYFSPAEQRSRLRAGGLRSPGRVAELRGESHRHVGRQQRRSGLQYAKHYTQTEADGSTQSEEVDIVGLDGHIYRGRLNAAALRNTETKLPTISNKDGKFFFLKDQKSFVQFYVKCEDATAAEESLQPDVIYESKRVCKTKDRAKVAPSHRPAASPETGHCAQFQHPHSARSGQCSRSACCCSLSSRAVERRYDGGLLGAAGLRDGGPHGSLLHVGVVVVVVQVVAGGRRRGEPGRLMAGRRGGPERAEARRGGGGRGGAGHGHLGGAANAAAAPSGA</sequence>
<gene>
    <name evidence="1" type="ORF">L3Q82_013842</name>
</gene>
<evidence type="ECO:0000313" key="2">
    <source>
        <dbReference type="Proteomes" id="UP000831701"/>
    </source>
</evidence>
<reference evidence="1" key="1">
    <citation type="submission" date="2022-04" db="EMBL/GenBank/DDBJ databases">
        <title>Jade perch genome.</title>
        <authorList>
            <person name="Chao B."/>
        </authorList>
    </citation>
    <scope>NUCLEOTIDE SEQUENCE</scope>
    <source>
        <strain evidence="1">CB-2022</strain>
    </source>
</reference>